<dbReference type="Gene3D" id="3.90.190.20">
    <property type="entry name" value="Mur ligase, C-terminal domain"/>
    <property type="match status" value="1"/>
</dbReference>
<dbReference type="PANTHER" id="PTHR43692">
    <property type="entry name" value="UDP-N-ACETYLMURAMOYLALANINE--D-GLUTAMATE LIGASE"/>
    <property type="match status" value="1"/>
</dbReference>
<dbReference type="GO" id="GO:0071555">
    <property type="term" value="P:cell wall organization"/>
    <property type="evidence" value="ECO:0007669"/>
    <property type="project" value="UniProtKB-KW"/>
</dbReference>
<dbReference type="HAMAP" id="MF_00639">
    <property type="entry name" value="MurD"/>
    <property type="match status" value="1"/>
</dbReference>
<dbReference type="SUPFAM" id="SSF53623">
    <property type="entry name" value="MurD-like peptide ligases, catalytic domain"/>
    <property type="match status" value="1"/>
</dbReference>
<evidence type="ECO:0000259" key="10">
    <source>
        <dbReference type="Pfam" id="PF08245"/>
    </source>
</evidence>
<dbReference type="GO" id="GO:0051301">
    <property type="term" value="P:cell division"/>
    <property type="evidence" value="ECO:0007669"/>
    <property type="project" value="UniProtKB-KW"/>
</dbReference>
<proteinExistence type="inferred from homology"/>
<evidence type="ECO:0000256" key="3">
    <source>
        <dbReference type="ARBA" id="ARBA00022490"/>
    </source>
</evidence>
<sequence length="454" mass="50413">MTDFQNKKVGILGLGEENIALAKFLVAKKANVVICDQKSREELGKYYEQAQTLPVQFRLGPHYLDHLEDFAVVFRTPGLPYLNEKIQAAKASGVKISSQIKLFFENSPSPIIGITGTKGKGTTASLIGEILKKANKSIYIAGNIGTPPISFLKELTPDDIVVLELSSFQLQDLNISPHIAVVLDIKVDHLDYHRDEAEYVDAKKNIVRYQKRSDLAVICADYLTSFEFAISTHGQVFWFSRRKSIDEGAFVRESSEIILRMYGKDYKIADSSEITLRGEHNLENICAAVTASYLAGADLESIKNAVKAFRGLEHRLEFIREVNGIKYYNDSFSTTPDTAIAAIRSFKEPIILIAGGSEKGADYSEFGKVISSSAVKTAILIGTTGPKIKLKIKDKKLKIIENCKNMDDIVEAVKNEAESGDVVLLSPASASFDWFQNYKDRGSQFKEAILRKFS</sequence>
<comment type="caution">
    <text evidence="11">The sequence shown here is derived from an EMBL/GenBank/DDBJ whole genome shotgun (WGS) entry which is preliminary data.</text>
</comment>
<keyword evidence="7 8" id="KW-0132">Cell division</keyword>
<dbReference type="EC" id="6.3.2.9" evidence="7 8"/>
<dbReference type="Gene3D" id="3.40.1190.10">
    <property type="entry name" value="Mur-like, catalytic domain"/>
    <property type="match status" value="1"/>
</dbReference>
<evidence type="ECO:0000256" key="6">
    <source>
        <dbReference type="ARBA" id="ARBA00022840"/>
    </source>
</evidence>
<keyword evidence="7 8" id="KW-0131">Cell cycle</keyword>
<feature type="domain" description="Mur ligase central" evidence="10">
    <location>
        <begin position="114"/>
        <end position="291"/>
    </location>
</feature>
<evidence type="ECO:0000313" key="11">
    <source>
        <dbReference type="EMBL" id="OGD56525.1"/>
    </source>
</evidence>
<dbReference type="InterPro" id="IPR004101">
    <property type="entry name" value="Mur_ligase_C"/>
</dbReference>
<evidence type="ECO:0000256" key="1">
    <source>
        <dbReference type="ARBA" id="ARBA00004496"/>
    </source>
</evidence>
<evidence type="ECO:0000256" key="2">
    <source>
        <dbReference type="ARBA" id="ARBA00004752"/>
    </source>
</evidence>
<name>A0A1F5DN34_9BACT</name>
<keyword evidence="4 7" id="KW-0436">Ligase</keyword>
<dbReference type="GO" id="GO:0008360">
    <property type="term" value="P:regulation of cell shape"/>
    <property type="evidence" value="ECO:0007669"/>
    <property type="project" value="UniProtKB-KW"/>
</dbReference>
<keyword evidence="3 7" id="KW-0963">Cytoplasm</keyword>
<dbReference type="GO" id="GO:0009252">
    <property type="term" value="P:peptidoglycan biosynthetic process"/>
    <property type="evidence" value="ECO:0007669"/>
    <property type="project" value="UniProtKB-UniRule"/>
</dbReference>
<comment type="similarity">
    <text evidence="7">Belongs to the MurCDEF family.</text>
</comment>
<dbReference type="SUPFAM" id="SSF51984">
    <property type="entry name" value="MurCD N-terminal domain"/>
    <property type="match status" value="1"/>
</dbReference>
<comment type="pathway">
    <text evidence="2 7 8">Cell wall biogenesis; peptidoglycan biosynthesis.</text>
</comment>
<comment type="function">
    <text evidence="7 8">Cell wall formation. Catalyzes the addition of glutamate to the nucleotide precursor UDP-N-acetylmuramoyl-L-alanine (UMA).</text>
</comment>
<dbReference type="UniPathway" id="UPA00219"/>
<organism evidence="11 12">
    <name type="scientific">Candidatus Berkelbacteria bacterium RBG_13_40_8</name>
    <dbReference type="NCBI Taxonomy" id="1797467"/>
    <lineage>
        <taxon>Bacteria</taxon>
        <taxon>Candidatus Berkelbacteria</taxon>
    </lineage>
</organism>
<dbReference type="Pfam" id="PF21799">
    <property type="entry name" value="MurD-like_N"/>
    <property type="match status" value="1"/>
</dbReference>
<accession>A0A1F5DN34</accession>
<dbReference type="EMBL" id="MEZT01000019">
    <property type="protein sequence ID" value="OGD56525.1"/>
    <property type="molecule type" value="Genomic_DNA"/>
</dbReference>
<feature type="domain" description="Mur ligase C-terminal" evidence="9">
    <location>
        <begin position="314"/>
        <end position="428"/>
    </location>
</feature>
<dbReference type="InterPro" id="IPR013221">
    <property type="entry name" value="Mur_ligase_cen"/>
</dbReference>
<dbReference type="Pfam" id="PF08245">
    <property type="entry name" value="Mur_ligase_M"/>
    <property type="match status" value="1"/>
</dbReference>
<dbReference type="GO" id="GO:0008764">
    <property type="term" value="F:UDP-N-acetylmuramoylalanine-D-glutamate ligase activity"/>
    <property type="evidence" value="ECO:0007669"/>
    <property type="project" value="UniProtKB-UniRule"/>
</dbReference>
<evidence type="ECO:0000313" key="12">
    <source>
        <dbReference type="Proteomes" id="UP000178764"/>
    </source>
</evidence>
<evidence type="ECO:0000256" key="7">
    <source>
        <dbReference type="HAMAP-Rule" id="MF_00639"/>
    </source>
</evidence>
<keyword evidence="5 7" id="KW-0547">Nucleotide-binding</keyword>
<keyword evidence="7 8" id="KW-0573">Peptidoglycan synthesis</keyword>
<dbReference type="InterPro" id="IPR005762">
    <property type="entry name" value="MurD"/>
</dbReference>
<keyword evidence="6 7" id="KW-0067">ATP-binding</keyword>
<evidence type="ECO:0000259" key="9">
    <source>
        <dbReference type="Pfam" id="PF02875"/>
    </source>
</evidence>
<dbReference type="InterPro" id="IPR036565">
    <property type="entry name" value="Mur-like_cat_sf"/>
</dbReference>
<protein>
    <recommendedName>
        <fullName evidence="7 8">UDP-N-acetylmuramoylalanine--D-glutamate ligase</fullName>
        <ecNumber evidence="7 8">6.3.2.9</ecNumber>
    </recommendedName>
    <alternativeName>
        <fullName evidence="7">D-glutamic acid-adding enzyme</fullName>
    </alternativeName>
    <alternativeName>
        <fullName evidence="7">UDP-N-acetylmuramoyl-L-alanyl-D-glutamate synthetase</fullName>
    </alternativeName>
</protein>
<dbReference type="GO" id="GO:0005524">
    <property type="term" value="F:ATP binding"/>
    <property type="evidence" value="ECO:0007669"/>
    <property type="project" value="UniProtKB-UniRule"/>
</dbReference>
<evidence type="ECO:0000256" key="5">
    <source>
        <dbReference type="ARBA" id="ARBA00022741"/>
    </source>
</evidence>
<evidence type="ECO:0000256" key="8">
    <source>
        <dbReference type="RuleBase" id="RU003664"/>
    </source>
</evidence>
<dbReference type="AlphaFoldDB" id="A0A1F5DN34"/>
<dbReference type="Proteomes" id="UP000178764">
    <property type="component" value="Unassembled WGS sequence"/>
</dbReference>
<keyword evidence="7 8" id="KW-0133">Cell shape</keyword>
<keyword evidence="7 8" id="KW-0961">Cell wall biogenesis/degradation</keyword>
<dbReference type="GO" id="GO:0005737">
    <property type="term" value="C:cytoplasm"/>
    <property type="evidence" value="ECO:0007669"/>
    <property type="project" value="UniProtKB-SubCell"/>
</dbReference>
<dbReference type="SUPFAM" id="SSF53244">
    <property type="entry name" value="MurD-like peptide ligases, peptide-binding domain"/>
    <property type="match status" value="1"/>
</dbReference>
<feature type="binding site" evidence="7">
    <location>
        <begin position="116"/>
        <end position="122"/>
    </location>
    <ligand>
        <name>ATP</name>
        <dbReference type="ChEBI" id="CHEBI:30616"/>
    </ligand>
</feature>
<dbReference type="PANTHER" id="PTHR43692:SF1">
    <property type="entry name" value="UDP-N-ACETYLMURAMOYLALANINE--D-GLUTAMATE LIGASE"/>
    <property type="match status" value="1"/>
</dbReference>
<comment type="subcellular location">
    <subcellularLocation>
        <location evidence="1 7 8">Cytoplasm</location>
    </subcellularLocation>
</comment>
<gene>
    <name evidence="7" type="primary">murD</name>
    <name evidence="11" type="ORF">A2V71_02520</name>
</gene>
<dbReference type="NCBIfam" id="TIGR01087">
    <property type="entry name" value="murD"/>
    <property type="match status" value="1"/>
</dbReference>
<dbReference type="InterPro" id="IPR036615">
    <property type="entry name" value="Mur_ligase_C_dom_sf"/>
</dbReference>
<comment type="catalytic activity">
    <reaction evidence="7 8">
        <text>UDP-N-acetyl-alpha-D-muramoyl-L-alanine + D-glutamate + ATP = UDP-N-acetyl-alpha-D-muramoyl-L-alanyl-D-glutamate + ADP + phosphate + H(+)</text>
        <dbReference type="Rhea" id="RHEA:16429"/>
        <dbReference type="ChEBI" id="CHEBI:15378"/>
        <dbReference type="ChEBI" id="CHEBI:29986"/>
        <dbReference type="ChEBI" id="CHEBI:30616"/>
        <dbReference type="ChEBI" id="CHEBI:43474"/>
        <dbReference type="ChEBI" id="CHEBI:83898"/>
        <dbReference type="ChEBI" id="CHEBI:83900"/>
        <dbReference type="ChEBI" id="CHEBI:456216"/>
        <dbReference type="EC" id="6.3.2.9"/>
    </reaction>
</comment>
<dbReference type="Gene3D" id="3.40.50.720">
    <property type="entry name" value="NAD(P)-binding Rossmann-like Domain"/>
    <property type="match status" value="1"/>
</dbReference>
<dbReference type="Pfam" id="PF02875">
    <property type="entry name" value="Mur_ligase_C"/>
    <property type="match status" value="1"/>
</dbReference>
<reference evidence="11 12" key="1">
    <citation type="journal article" date="2016" name="Nat. Commun.">
        <title>Thousands of microbial genomes shed light on interconnected biogeochemical processes in an aquifer system.</title>
        <authorList>
            <person name="Anantharaman K."/>
            <person name="Brown C.T."/>
            <person name="Hug L.A."/>
            <person name="Sharon I."/>
            <person name="Castelle C.J."/>
            <person name="Probst A.J."/>
            <person name="Thomas B.C."/>
            <person name="Singh A."/>
            <person name="Wilkins M.J."/>
            <person name="Karaoz U."/>
            <person name="Brodie E.L."/>
            <person name="Williams K.H."/>
            <person name="Hubbard S.S."/>
            <person name="Banfield J.F."/>
        </authorList>
    </citation>
    <scope>NUCLEOTIDE SEQUENCE [LARGE SCALE GENOMIC DNA]</scope>
</reference>
<evidence type="ECO:0000256" key="4">
    <source>
        <dbReference type="ARBA" id="ARBA00022598"/>
    </source>
</evidence>